<dbReference type="EMBL" id="CP038439">
    <property type="protein sequence ID" value="QBX33395.1"/>
    <property type="molecule type" value="Genomic_DNA"/>
</dbReference>
<sequence length="491" mass="53469">MEPTRWRLFDRIEPDPRDPDPVPGAAVPLGDPLWLLGRQWWMGEMDHFDGGTPVEASITHVVARVTALDGAPVDPLDVVPSAALAAPPGNHWRDRLRLGLSLVAEAEPAGRAAAMADALAAQVPLVGDHPMLSRMSPARRIDGARALDLIRRGRLDLPEDLAALARRWAARQPGGLGEGFDPDRRAHVIRLDGTGGNGFGLRTDRAAGPDLHWSDLEGGMRAAPDDQTVTRVLSRASLPGQQPPRWWRIEDEALDFAAVPAGPSDLGQLLIAAAFAEQGQVQWRCEIDVPINALVAIRAVTIRDTFGRRRTASDGRGTDLRGWCHDDGSLPILARAPILSGDVLEEAVLRIDPVDNLAWLEETVLRDPHGRGTPWRPRPIPPEVEEPVLCLRRAPPDNWIPYALTGPGRLEARPLSLAGGRAEGRTRFFRDAYALSPGQIGARGLRYEHRAMLARAPSGARVAWRVDHARPAPLPGSSSGLRHDVVQRPEL</sequence>
<gene>
    <name evidence="2" type="ORF">E4191_00685</name>
</gene>
<feature type="region of interest" description="Disordered" evidence="1">
    <location>
        <begin position="472"/>
        <end position="491"/>
    </location>
</feature>
<dbReference type="Proteomes" id="UP000296374">
    <property type="component" value="Chromosome"/>
</dbReference>
<evidence type="ECO:0000256" key="1">
    <source>
        <dbReference type="SAM" id="MobiDB-lite"/>
    </source>
</evidence>
<evidence type="ECO:0000313" key="2">
    <source>
        <dbReference type="EMBL" id="QBX33395.1"/>
    </source>
</evidence>
<protein>
    <submittedName>
        <fullName evidence="2">Uncharacterized protein</fullName>
    </submittedName>
</protein>
<feature type="compositionally biased region" description="Basic and acidic residues" evidence="1">
    <location>
        <begin position="481"/>
        <end position="491"/>
    </location>
</feature>
<reference evidence="3" key="1">
    <citation type="submission" date="2019-03" db="EMBL/GenBank/DDBJ databases">
        <authorList>
            <person name="Li J."/>
        </authorList>
    </citation>
    <scope>NUCLEOTIDE SEQUENCE [LARGE SCALE GENOMIC DNA]</scope>
    <source>
        <strain evidence="3">2251</strain>
    </source>
</reference>
<name>A0A4V1BII8_9RHOB</name>
<dbReference type="RefSeq" id="WP_135311694.1">
    <property type="nucleotide sequence ID" value="NZ_CP038439.1"/>
</dbReference>
<organism evidence="2 3">
    <name type="scientific">Paracoccus liaowanqingii</name>
    <dbReference type="NCBI Taxonomy" id="2560053"/>
    <lineage>
        <taxon>Bacteria</taxon>
        <taxon>Pseudomonadati</taxon>
        <taxon>Pseudomonadota</taxon>
        <taxon>Alphaproteobacteria</taxon>
        <taxon>Rhodobacterales</taxon>
        <taxon>Paracoccaceae</taxon>
        <taxon>Paracoccus</taxon>
    </lineage>
</organism>
<proteinExistence type="predicted"/>
<accession>A0A4V1BII8</accession>
<dbReference type="KEGG" id="plia:E4191_00685"/>
<dbReference type="AlphaFoldDB" id="A0A4V1BII8"/>
<evidence type="ECO:0000313" key="3">
    <source>
        <dbReference type="Proteomes" id="UP000296374"/>
    </source>
</evidence>